<sequence>MYSVPNELSQNSIDVLWLHIRNANQASEEFIFSKKLDRYSYRSILGFHYIEKSHKCKKEDSEIIVLHKENHDKSFRQIEYAILIAILQKVILVLKEFDLLFDIRIDGDLKSNKTLSTVAIINQIFADLKHVAKLICNKIVMQYFNGCVYTANAKKADKKIDASSENELKYVQLKGLVKYLYRDHSLCWSEVC</sequence>
<name>A0A9N9GGA1_FUNMO</name>
<proteinExistence type="predicted"/>
<dbReference type="Proteomes" id="UP000789375">
    <property type="component" value="Unassembled WGS sequence"/>
</dbReference>
<comment type="caution">
    <text evidence="1">The sequence shown here is derived from an EMBL/GenBank/DDBJ whole genome shotgun (WGS) entry which is preliminary data.</text>
</comment>
<accession>A0A9N9GGA1</accession>
<keyword evidence="2" id="KW-1185">Reference proteome</keyword>
<dbReference type="AlphaFoldDB" id="A0A9N9GGA1"/>
<dbReference type="EMBL" id="CAJVPP010002683">
    <property type="protein sequence ID" value="CAG8608186.1"/>
    <property type="molecule type" value="Genomic_DNA"/>
</dbReference>
<organism evidence="1 2">
    <name type="scientific">Funneliformis mosseae</name>
    <name type="common">Endomycorrhizal fungus</name>
    <name type="synonym">Glomus mosseae</name>
    <dbReference type="NCBI Taxonomy" id="27381"/>
    <lineage>
        <taxon>Eukaryota</taxon>
        <taxon>Fungi</taxon>
        <taxon>Fungi incertae sedis</taxon>
        <taxon>Mucoromycota</taxon>
        <taxon>Glomeromycotina</taxon>
        <taxon>Glomeromycetes</taxon>
        <taxon>Glomerales</taxon>
        <taxon>Glomeraceae</taxon>
        <taxon>Funneliformis</taxon>
    </lineage>
</organism>
<protein>
    <submittedName>
        <fullName evidence="1">9820_t:CDS:1</fullName>
    </submittedName>
</protein>
<reference evidence="1" key="1">
    <citation type="submission" date="2021-06" db="EMBL/GenBank/DDBJ databases">
        <authorList>
            <person name="Kallberg Y."/>
            <person name="Tangrot J."/>
            <person name="Rosling A."/>
        </authorList>
    </citation>
    <scope>NUCLEOTIDE SEQUENCE</scope>
    <source>
        <strain evidence="1">87-6 pot B 2015</strain>
    </source>
</reference>
<evidence type="ECO:0000313" key="2">
    <source>
        <dbReference type="Proteomes" id="UP000789375"/>
    </source>
</evidence>
<evidence type="ECO:0000313" key="1">
    <source>
        <dbReference type="EMBL" id="CAG8608186.1"/>
    </source>
</evidence>
<gene>
    <name evidence="1" type="ORF">FMOSSE_LOCUS9315</name>
</gene>